<protein>
    <submittedName>
        <fullName evidence="4">Fatty-acid amide hydrolase 2</fullName>
    </submittedName>
</protein>
<organism evidence="4 5">
    <name type="scientific">Cyphomyrmex costatus</name>
    <dbReference type="NCBI Taxonomy" id="456900"/>
    <lineage>
        <taxon>Eukaryota</taxon>
        <taxon>Metazoa</taxon>
        <taxon>Ecdysozoa</taxon>
        <taxon>Arthropoda</taxon>
        <taxon>Hexapoda</taxon>
        <taxon>Insecta</taxon>
        <taxon>Pterygota</taxon>
        <taxon>Neoptera</taxon>
        <taxon>Endopterygota</taxon>
        <taxon>Hymenoptera</taxon>
        <taxon>Apocrita</taxon>
        <taxon>Aculeata</taxon>
        <taxon>Formicoidea</taxon>
        <taxon>Formicidae</taxon>
        <taxon>Myrmicinae</taxon>
        <taxon>Cyphomyrmex</taxon>
    </lineage>
</organism>
<keyword evidence="5" id="KW-1185">Reference proteome</keyword>
<dbReference type="PIRSF" id="PIRSF001221">
    <property type="entry name" value="Amidase_fungi"/>
    <property type="match status" value="1"/>
</dbReference>
<dbReference type="InterPro" id="IPR020556">
    <property type="entry name" value="Amidase_CS"/>
</dbReference>
<dbReference type="SUPFAM" id="SSF75304">
    <property type="entry name" value="Amidase signature (AS) enzymes"/>
    <property type="match status" value="1"/>
</dbReference>
<feature type="active site" description="Acyl-ester intermediate" evidence="2">
    <location>
        <position position="220"/>
    </location>
</feature>
<dbReference type="InterPro" id="IPR052739">
    <property type="entry name" value="FAAH2"/>
</dbReference>
<evidence type="ECO:0000256" key="2">
    <source>
        <dbReference type="PIRSR" id="PIRSR001221-1"/>
    </source>
</evidence>
<evidence type="ECO:0000259" key="3">
    <source>
        <dbReference type="Pfam" id="PF01425"/>
    </source>
</evidence>
<evidence type="ECO:0000313" key="5">
    <source>
        <dbReference type="Proteomes" id="UP000078542"/>
    </source>
</evidence>
<dbReference type="Proteomes" id="UP000078542">
    <property type="component" value="Unassembled WGS sequence"/>
</dbReference>
<dbReference type="AlphaFoldDB" id="A0A195C6L8"/>
<evidence type="ECO:0000256" key="1">
    <source>
        <dbReference type="ARBA" id="ARBA00009199"/>
    </source>
</evidence>
<name>A0A195C6L8_9HYME</name>
<dbReference type="InterPro" id="IPR023631">
    <property type="entry name" value="Amidase_dom"/>
</dbReference>
<feature type="active site" description="Charge relay system" evidence="2">
    <location>
        <position position="196"/>
    </location>
</feature>
<dbReference type="GO" id="GO:0012505">
    <property type="term" value="C:endomembrane system"/>
    <property type="evidence" value="ECO:0007669"/>
    <property type="project" value="TreeGrafter"/>
</dbReference>
<dbReference type="EMBL" id="KQ978205">
    <property type="protein sequence ID" value="KYM96482.1"/>
    <property type="molecule type" value="Genomic_DNA"/>
</dbReference>
<dbReference type="Pfam" id="PF01425">
    <property type="entry name" value="Amidase"/>
    <property type="match status" value="1"/>
</dbReference>
<dbReference type="PROSITE" id="PS00571">
    <property type="entry name" value="AMIDASES"/>
    <property type="match status" value="1"/>
</dbReference>
<accession>A0A195C6L8</accession>
<comment type="similarity">
    <text evidence="1">Belongs to the amidase family.</text>
</comment>
<proteinExistence type="inferred from homology"/>
<dbReference type="PANTHER" id="PTHR43372:SF2">
    <property type="entry name" value="IP13792P"/>
    <property type="match status" value="1"/>
</dbReference>
<reference evidence="4 5" key="1">
    <citation type="submission" date="2016-03" db="EMBL/GenBank/DDBJ databases">
        <title>Cyphomyrmex costatus WGS genome.</title>
        <authorList>
            <person name="Nygaard S."/>
            <person name="Hu H."/>
            <person name="Boomsma J."/>
            <person name="Zhang G."/>
        </authorList>
    </citation>
    <scope>NUCLEOTIDE SEQUENCE [LARGE SCALE GENOMIC DNA]</scope>
    <source>
        <strain evidence="4">MS0001</strain>
        <tissue evidence="4">Whole body</tissue>
    </source>
</reference>
<keyword evidence="4" id="KW-0378">Hydrolase</keyword>
<feature type="active site" description="Charge relay system" evidence="2">
    <location>
        <position position="118"/>
    </location>
</feature>
<dbReference type="Gene3D" id="3.90.1300.10">
    <property type="entry name" value="Amidase signature (AS) domain"/>
    <property type="match status" value="1"/>
</dbReference>
<dbReference type="PANTHER" id="PTHR43372">
    <property type="entry name" value="FATTY-ACID AMIDE HYDROLASE"/>
    <property type="match status" value="1"/>
</dbReference>
<sequence length="535" mass="60374">MIKYCLFFLRCLLEPFFKLRGLKKRRRCPPIKNRILLLSATEIAQKIRKREISSEEVIITYVKRCNEVNPLINAIVENRFDAAIEEAREIDNFLQSTIIDDAKIASEKPLLGLPITIKESIAVQGMSYSVGMKDDSLRETKRATEDADVVARIRKAGGIPLLVSNTPELCLWWHTFNKITGTTRNPYDTQRTAGGSSGGEAALLGSGASILGLASDVGGSVRLPAMFCGIFGHKPTPNWISVEGHKPSANDKNWSTFFAIGSMVRYATDLPLLLTVMSQSDEARITFNKKVNLGNIKYFYMDNYGPSTGSIATEIKDAISKLIKHLEIISGVKVEKANFEDMKRSFELSSVVLLTIKDIYSMFNRWDNPKNMDKYIIYITIFQKSKNVFMETLKYIFFMSQHTFPAICFGLCNNIAKSLFPVSTHNEMMELRTRLRMQFEELLGDNGVLICPSFISSAYYPHECLYNITNYTFMMIFNVLGFPVTQCPLGFDKNQLPIGIQIVANPSCDHLTIAVAQEIERKFGGWREPQDRGVV</sequence>
<gene>
    <name evidence="4" type="ORF">ALC62_12849</name>
</gene>
<dbReference type="STRING" id="456900.A0A195C6L8"/>
<dbReference type="InterPro" id="IPR036928">
    <property type="entry name" value="AS_sf"/>
</dbReference>
<feature type="domain" description="Amidase" evidence="3">
    <location>
        <begin position="56"/>
        <end position="511"/>
    </location>
</feature>
<dbReference type="GO" id="GO:0016787">
    <property type="term" value="F:hydrolase activity"/>
    <property type="evidence" value="ECO:0007669"/>
    <property type="project" value="UniProtKB-KW"/>
</dbReference>
<evidence type="ECO:0000313" key="4">
    <source>
        <dbReference type="EMBL" id="KYM96482.1"/>
    </source>
</evidence>